<keyword evidence="2" id="KW-0472">Membrane</keyword>
<keyword evidence="2" id="KW-1133">Transmembrane helix</keyword>
<reference evidence="3 4" key="1">
    <citation type="submission" date="2019-08" db="EMBL/GenBank/DDBJ databases">
        <authorList>
            <person name="Wang G."/>
            <person name="Xu Z."/>
        </authorList>
    </citation>
    <scope>NUCLEOTIDE SEQUENCE [LARGE SCALE GENOMIC DNA]</scope>
    <source>
        <strain evidence="3 4">ZX</strain>
    </source>
</reference>
<feature type="transmembrane region" description="Helical" evidence="2">
    <location>
        <begin position="109"/>
        <end position="129"/>
    </location>
</feature>
<sequence>MARTSEWGSMIRLRKRRHSTFSCERSPPDAVPSRGQTTRPAVGRRHHVVRRPIGGLVEASGLLVEARMNAPGGRHRRASTATIKRIAAAHRKKDRAKASGWLDPQRRLVMFKFVALVATVVATTATIAFPASAAEPLAPQAFVRYGDLTLASADGATELKARVSRAAEMVCANRGDKSLQAMTAAKKCAKIAEARAMPQVELALANSGTQVAENTRVTVAAH</sequence>
<dbReference type="AlphaFoldDB" id="A0A5D9C3J7"/>
<keyword evidence="4" id="KW-1185">Reference proteome</keyword>
<evidence type="ECO:0000313" key="4">
    <source>
        <dbReference type="Proteomes" id="UP000322077"/>
    </source>
</evidence>
<dbReference type="Proteomes" id="UP000322077">
    <property type="component" value="Unassembled WGS sequence"/>
</dbReference>
<dbReference type="InterPro" id="IPR030972">
    <property type="entry name" value="UrcA_uranyl"/>
</dbReference>
<evidence type="ECO:0000313" key="3">
    <source>
        <dbReference type="EMBL" id="TZG25862.1"/>
    </source>
</evidence>
<accession>A0A5D9C3J7</accession>
<organism evidence="3 4">
    <name type="scientific">Sphingomonas montanisoli</name>
    <dbReference type="NCBI Taxonomy" id="2606412"/>
    <lineage>
        <taxon>Bacteria</taxon>
        <taxon>Pseudomonadati</taxon>
        <taxon>Pseudomonadota</taxon>
        <taxon>Alphaproteobacteria</taxon>
        <taxon>Sphingomonadales</taxon>
        <taxon>Sphingomonadaceae</taxon>
        <taxon>Sphingomonas</taxon>
    </lineage>
</organism>
<feature type="region of interest" description="Disordered" evidence="1">
    <location>
        <begin position="17"/>
        <end position="41"/>
    </location>
</feature>
<comment type="caution">
    <text evidence="3">The sequence shown here is derived from an EMBL/GenBank/DDBJ whole genome shotgun (WGS) entry which is preliminary data.</text>
</comment>
<protein>
    <submittedName>
        <fullName evidence="3">UrcA family protein</fullName>
    </submittedName>
</protein>
<name>A0A5D9C3J7_9SPHN</name>
<evidence type="ECO:0000256" key="1">
    <source>
        <dbReference type="SAM" id="MobiDB-lite"/>
    </source>
</evidence>
<evidence type="ECO:0000256" key="2">
    <source>
        <dbReference type="SAM" id="Phobius"/>
    </source>
</evidence>
<gene>
    <name evidence="3" type="ORF">FYJ91_12840</name>
</gene>
<dbReference type="NCBIfam" id="TIGR04433">
    <property type="entry name" value="UrcA_uranyl"/>
    <property type="match status" value="1"/>
</dbReference>
<keyword evidence="2" id="KW-0812">Transmembrane</keyword>
<dbReference type="EMBL" id="VTOU01000003">
    <property type="protein sequence ID" value="TZG25862.1"/>
    <property type="molecule type" value="Genomic_DNA"/>
</dbReference>
<proteinExistence type="predicted"/>